<evidence type="ECO:0000313" key="2">
    <source>
        <dbReference type="Proteomes" id="UP000829196"/>
    </source>
</evidence>
<proteinExistence type="predicted"/>
<dbReference type="Proteomes" id="UP000829196">
    <property type="component" value="Unassembled WGS sequence"/>
</dbReference>
<organism evidence="1 2">
    <name type="scientific">Dendrobium nobile</name>
    <name type="common">Orchid</name>
    <dbReference type="NCBI Taxonomy" id="94219"/>
    <lineage>
        <taxon>Eukaryota</taxon>
        <taxon>Viridiplantae</taxon>
        <taxon>Streptophyta</taxon>
        <taxon>Embryophyta</taxon>
        <taxon>Tracheophyta</taxon>
        <taxon>Spermatophyta</taxon>
        <taxon>Magnoliopsida</taxon>
        <taxon>Liliopsida</taxon>
        <taxon>Asparagales</taxon>
        <taxon>Orchidaceae</taxon>
        <taxon>Epidendroideae</taxon>
        <taxon>Malaxideae</taxon>
        <taxon>Dendrobiinae</taxon>
        <taxon>Dendrobium</taxon>
    </lineage>
</organism>
<name>A0A8T3B8T7_DENNO</name>
<dbReference type="EMBL" id="JAGYWB010000010">
    <property type="protein sequence ID" value="KAI0507218.1"/>
    <property type="molecule type" value="Genomic_DNA"/>
</dbReference>
<gene>
    <name evidence="1" type="ORF">KFK09_013340</name>
</gene>
<keyword evidence="2" id="KW-1185">Reference proteome</keyword>
<protein>
    <submittedName>
        <fullName evidence="1">Uncharacterized protein</fullName>
    </submittedName>
</protein>
<evidence type="ECO:0000313" key="1">
    <source>
        <dbReference type="EMBL" id="KAI0507218.1"/>
    </source>
</evidence>
<reference evidence="1" key="1">
    <citation type="journal article" date="2022" name="Front. Genet.">
        <title>Chromosome-Scale Assembly of the Dendrobium nobile Genome Provides Insights Into the Molecular Mechanism of the Biosynthesis of the Medicinal Active Ingredient of Dendrobium.</title>
        <authorList>
            <person name="Xu Q."/>
            <person name="Niu S.-C."/>
            <person name="Li K.-L."/>
            <person name="Zheng P.-J."/>
            <person name="Zhang X.-J."/>
            <person name="Jia Y."/>
            <person name="Liu Y."/>
            <person name="Niu Y.-X."/>
            <person name="Yu L.-H."/>
            <person name="Chen D.-F."/>
            <person name="Zhang G.-Q."/>
        </authorList>
    </citation>
    <scope>NUCLEOTIDE SEQUENCE</scope>
    <source>
        <tissue evidence="1">Leaf</tissue>
    </source>
</reference>
<dbReference type="AlphaFoldDB" id="A0A8T3B8T7"/>
<sequence>MASLSMVEIEKGLRPDHLMKEIPINSKTRNTSLGRISGNCSGLNLNGRKLADGYR</sequence>
<accession>A0A8T3B8T7</accession>
<comment type="caution">
    <text evidence="1">The sequence shown here is derived from an EMBL/GenBank/DDBJ whole genome shotgun (WGS) entry which is preliminary data.</text>
</comment>